<gene>
    <name evidence="2" type="ORF">CDAR_575081</name>
</gene>
<reference evidence="2 3" key="1">
    <citation type="submission" date="2021-06" db="EMBL/GenBank/DDBJ databases">
        <title>Caerostris darwini draft genome.</title>
        <authorList>
            <person name="Kono N."/>
            <person name="Arakawa K."/>
        </authorList>
    </citation>
    <scope>NUCLEOTIDE SEQUENCE [LARGE SCALE GENOMIC DNA]</scope>
</reference>
<evidence type="ECO:0000313" key="2">
    <source>
        <dbReference type="EMBL" id="GIY38734.1"/>
    </source>
</evidence>
<accession>A0AAV4SXS6</accession>
<evidence type="ECO:0000256" key="1">
    <source>
        <dbReference type="SAM" id="MobiDB-lite"/>
    </source>
</evidence>
<sequence>MEAHSKKLTSSPKASTNNAKDDTGPNDFSRAHVFHPPGNHFIMRDFGKGINKISLLSEHLHPRLKT</sequence>
<keyword evidence="3" id="KW-1185">Reference proteome</keyword>
<protein>
    <submittedName>
        <fullName evidence="2">Uncharacterized protein</fullName>
    </submittedName>
</protein>
<comment type="caution">
    <text evidence="2">The sequence shown here is derived from an EMBL/GenBank/DDBJ whole genome shotgun (WGS) entry which is preliminary data.</text>
</comment>
<feature type="compositionally biased region" description="Polar residues" evidence="1">
    <location>
        <begin position="8"/>
        <end position="18"/>
    </location>
</feature>
<proteinExistence type="predicted"/>
<feature type="region of interest" description="Disordered" evidence="1">
    <location>
        <begin position="1"/>
        <end position="34"/>
    </location>
</feature>
<dbReference type="AlphaFoldDB" id="A0AAV4SXS6"/>
<dbReference type="EMBL" id="BPLQ01008660">
    <property type="protein sequence ID" value="GIY38734.1"/>
    <property type="molecule type" value="Genomic_DNA"/>
</dbReference>
<name>A0AAV4SXS6_9ARAC</name>
<dbReference type="Proteomes" id="UP001054837">
    <property type="component" value="Unassembled WGS sequence"/>
</dbReference>
<evidence type="ECO:0000313" key="3">
    <source>
        <dbReference type="Proteomes" id="UP001054837"/>
    </source>
</evidence>
<organism evidence="2 3">
    <name type="scientific">Caerostris darwini</name>
    <dbReference type="NCBI Taxonomy" id="1538125"/>
    <lineage>
        <taxon>Eukaryota</taxon>
        <taxon>Metazoa</taxon>
        <taxon>Ecdysozoa</taxon>
        <taxon>Arthropoda</taxon>
        <taxon>Chelicerata</taxon>
        <taxon>Arachnida</taxon>
        <taxon>Araneae</taxon>
        <taxon>Araneomorphae</taxon>
        <taxon>Entelegynae</taxon>
        <taxon>Araneoidea</taxon>
        <taxon>Araneidae</taxon>
        <taxon>Caerostris</taxon>
    </lineage>
</organism>